<proteinExistence type="predicted"/>
<name>K1RSB4_MAGGI</name>
<evidence type="ECO:0008006" key="2">
    <source>
        <dbReference type="Google" id="ProtNLM"/>
    </source>
</evidence>
<dbReference type="EMBL" id="JH818171">
    <property type="protein sequence ID" value="EKC37386.1"/>
    <property type="molecule type" value="Genomic_DNA"/>
</dbReference>
<dbReference type="HOGENOM" id="CLU_1688446_0_0_1"/>
<organism evidence="1">
    <name type="scientific">Magallana gigas</name>
    <name type="common">Pacific oyster</name>
    <name type="synonym">Crassostrea gigas</name>
    <dbReference type="NCBI Taxonomy" id="29159"/>
    <lineage>
        <taxon>Eukaryota</taxon>
        <taxon>Metazoa</taxon>
        <taxon>Spiralia</taxon>
        <taxon>Lophotrochozoa</taxon>
        <taxon>Mollusca</taxon>
        <taxon>Bivalvia</taxon>
        <taxon>Autobranchia</taxon>
        <taxon>Pteriomorphia</taxon>
        <taxon>Ostreida</taxon>
        <taxon>Ostreoidea</taxon>
        <taxon>Ostreidae</taxon>
        <taxon>Magallana</taxon>
    </lineage>
</organism>
<evidence type="ECO:0000313" key="1">
    <source>
        <dbReference type="EMBL" id="EKC37386.1"/>
    </source>
</evidence>
<dbReference type="Gene3D" id="3.30.2410.10">
    <property type="entry name" value="Hect, E3 ligase catalytic domain"/>
    <property type="match status" value="1"/>
</dbReference>
<dbReference type="InterPro" id="IPR035983">
    <property type="entry name" value="Hect_E3_ubiquitin_ligase"/>
</dbReference>
<dbReference type="InParanoid" id="K1RSB4"/>
<dbReference type="GO" id="GO:0004842">
    <property type="term" value="F:ubiquitin-protein transferase activity"/>
    <property type="evidence" value="ECO:0007669"/>
    <property type="project" value="InterPro"/>
</dbReference>
<gene>
    <name evidence="1" type="ORF">CGI_10023858</name>
</gene>
<protein>
    <recommendedName>
        <fullName evidence="2">HECT domain-containing protein</fullName>
    </recommendedName>
</protein>
<dbReference type="SUPFAM" id="SSF56204">
    <property type="entry name" value="Hect, E3 ligase catalytic domain"/>
    <property type="match status" value="1"/>
</dbReference>
<sequence>MERILREMAYKELVQASMFVIDCWSPILKEMHLPLAKMQSLNKDLIPTPRRVISLLKFPENMCEDATSTSHHLKRFIREMDSDLLTRILRFCTGADLLTEKCFEVSFVKVEGLARRPIAHTCSSLLELPKQYENFLKFRTEFISILNANIWIMDII</sequence>
<accession>K1RSB4</accession>
<dbReference type="AlphaFoldDB" id="K1RSB4"/>
<reference evidence="1" key="1">
    <citation type="journal article" date="2012" name="Nature">
        <title>The oyster genome reveals stress adaptation and complexity of shell formation.</title>
        <authorList>
            <person name="Zhang G."/>
            <person name="Fang X."/>
            <person name="Guo X."/>
            <person name="Li L."/>
            <person name="Luo R."/>
            <person name="Xu F."/>
            <person name="Yang P."/>
            <person name="Zhang L."/>
            <person name="Wang X."/>
            <person name="Qi H."/>
            <person name="Xiong Z."/>
            <person name="Que H."/>
            <person name="Xie Y."/>
            <person name="Holland P.W."/>
            <person name="Paps J."/>
            <person name="Zhu Y."/>
            <person name="Wu F."/>
            <person name="Chen Y."/>
            <person name="Wang J."/>
            <person name="Peng C."/>
            <person name="Meng J."/>
            <person name="Yang L."/>
            <person name="Liu J."/>
            <person name="Wen B."/>
            <person name="Zhang N."/>
            <person name="Huang Z."/>
            <person name="Zhu Q."/>
            <person name="Feng Y."/>
            <person name="Mount A."/>
            <person name="Hedgecock D."/>
            <person name="Xu Z."/>
            <person name="Liu Y."/>
            <person name="Domazet-Loso T."/>
            <person name="Du Y."/>
            <person name="Sun X."/>
            <person name="Zhang S."/>
            <person name="Liu B."/>
            <person name="Cheng P."/>
            <person name="Jiang X."/>
            <person name="Li J."/>
            <person name="Fan D."/>
            <person name="Wang W."/>
            <person name="Fu W."/>
            <person name="Wang T."/>
            <person name="Wang B."/>
            <person name="Zhang J."/>
            <person name="Peng Z."/>
            <person name="Li Y."/>
            <person name="Li N."/>
            <person name="Wang J."/>
            <person name="Chen M."/>
            <person name="He Y."/>
            <person name="Tan F."/>
            <person name="Song X."/>
            <person name="Zheng Q."/>
            <person name="Huang R."/>
            <person name="Yang H."/>
            <person name="Du X."/>
            <person name="Chen L."/>
            <person name="Yang M."/>
            <person name="Gaffney P.M."/>
            <person name="Wang S."/>
            <person name="Luo L."/>
            <person name="She Z."/>
            <person name="Ming Y."/>
            <person name="Huang W."/>
            <person name="Zhang S."/>
            <person name="Huang B."/>
            <person name="Zhang Y."/>
            <person name="Qu T."/>
            <person name="Ni P."/>
            <person name="Miao G."/>
            <person name="Wang J."/>
            <person name="Wang Q."/>
            <person name="Steinberg C.E."/>
            <person name="Wang H."/>
            <person name="Li N."/>
            <person name="Qian L."/>
            <person name="Zhang G."/>
            <person name="Li Y."/>
            <person name="Yang H."/>
            <person name="Liu X."/>
            <person name="Wang J."/>
            <person name="Yin Y."/>
            <person name="Wang J."/>
        </authorList>
    </citation>
    <scope>NUCLEOTIDE SEQUENCE [LARGE SCALE GENOMIC DNA]</scope>
    <source>
        <strain evidence="1">05x7-T-G4-1.051#20</strain>
    </source>
</reference>